<organism evidence="2">
    <name type="scientific">Olive latent virus 2</name>
    <name type="common">OLV-2</name>
    <dbReference type="NCBI Taxonomy" id="33773"/>
    <lineage>
        <taxon>Viruses</taxon>
        <taxon>Riboviria</taxon>
        <taxon>Orthornavirae</taxon>
        <taxon>Kitrinoviricota</taxon>
        <taxon>Alsuviricetes</taxon>
        <taxon>Martellivirales</taxon>
        <taxon>Bromoviridae</taxon>
        <taxon>Oleavirus</taxon>
        <taxon>Oleavirus OLV2</taxon>
    </lineage>
</organism>
<reference evidence="2" key="1">
    <citation type="journal article" date="2008" name="Plant Pathol.">
        <title>First report of Olive latent virus 2 in wild castor bean (Ricinus communis) in Italy.</title>
        <authorList>
            <person name="Parrella G."/>
            <person name="De Stradis A."/>
            <person name="Vovlas C."/>
        </authorList>
    </citation>
    <scope>NUCLEOTIDE SEQUENCE</scope>
    <source>
        <strain evidence="2">Castor bean-CB2</strain>
    </source>
</reference>
<feature type="region of interest" description="Disordered" evidence="1">
    <location>
        <begin position="1"/>
        <end position="25"/>
    </location>
</feature>
<organismHost>
    <name type="scientific">Olea</name>
    <dbReference type="NCBI Taxonomy" id="4145"/>
</organismHost>
<accession>A4VAR8</accession>
<evidence type="ECO:0000256" key="1">
    <source>
        <dbReference type="SAM" id="MobiDB-lite"/>
    </source>
</evidence>
<dbReference type="EMBL" id="AM600639">
    <property type="protein sequence ID" value="CAM82797.1"/>
    <property type="molecule type" value="Genomic_RNA"/>
</dbReference>
<proteinExistence type="predicted"/>
<evidence type="ECO:0000313" key="2">
    <source>
        <dbReference type="EMBL" id="CAM82797.1"/>
    </source>
</evidence>
<gene>
    <name evidence="2" type="primary">CP</name>
</gene>
<protein>
    <submittedName>
        <fullName evidence="2">Capsid protein</fullName>
    </submittedName>
</protein>
<dbReference type="Pfam" id="PF25664">
    <property type="entry name" value="Oleavirus_coat"/>
    <property type="match status" value="1"/>
</dbReference>
<sequence>MSSAAQPMSRRARRRAARRVLGSQPGTSGGMVIPMSFVVNGATSADFVTYHSLHSRLAAYNGDLWIRRVAVRVTGSVAKRMGKYALFEGLAVDKSQILSAAHARPYVYGLPSTLSLPGGRRQVKDFQSINLFFLLDGAAHAGEFAAGTFYFEFEGSPNVDFPRDSEGSNQAVEKFYLEHINA</sequence>
<dbReference type="InterPro" id="IPR057913">
    <property type="entry name" value="ORF3b"/>
</dbReference>
<name>A4VAR8_OLV2</name>